<keyword evidence="2" id="KW-1133">Transmembrane helix</keyword>
<dbReference type="EMBL" id="MU839005">
    <property type="protein sequence ID" value="KAK1768438.1"/>
    <property type="molecule type" value="Genomic_DNA"/>
</dbReference>
<keyword evidence="2" id="KW-0472">Membrane</keyword>
<gene>
    <name evidence="3" type="ORF">QBC33DRAFT_534969</name>
</gene>
<dbReference type="RefSeq" id="XP_060284651.1">
    <property type="nucleotide sequence ID" value="XM_060427581.1"/>
</dbReference>
<dbReference type="AlphaFoldDB" id="A0AAJ0C3J4"/>
<reference evidence="3" key="1">
    <citation type="submission" date="2023-06" db="EMBL/GenBank/DDBJ databases">
        <title>Genome-scale phylogeny and comparative genomics of the fungal order Sordariales.</title>
        <authorList>
            <consortium name="Lawrence Berkeley National Laboratory"/>
            <person name="Hensen N."/>
            <person name="Bonometti L."/>
            <person name="Westerberg I."/>
            <person name="Brannstrom I.O."/>
            <person name="Guillou S."/>
            <person name="Cros-Aarteil S."/>
            <person name="Calhoun S."/>
            <person name="Haridas S."/>
            <person name="Kuo A."/>
            <person name="Mondo S."/>
            <person name="Pangilinan J."/>
            <person name="Riley R."/>
            <person name="Labutti K."/>
            <person name="Andreopoulos B."/>
            <person name="Lipzen A."/>
            <person name="Chen C."/>
            <person name="Yanf M."/>
            <person name="Daum C."/>
            <person name="Ng V."/>
            <person name="Clum A."/>
            <person name="Steindorff A."/>
            <person name="Ohm R."/>
            <person name="Martin F."/>
            <person name="Silar P."/>
            <person name="Natvig D."/>
            <person name="Lalanne C."/>
            <person name="Gautier V."/>
            <person name="Ament-Velasquez S.L."/>
            <person name="Kruys A."/>
            <person name="Hutchinson M.I."/>
            <person name="Powell A.J."/>
            <person name="Barry K."/>
            <person name="Miller A.N."/>
            <person name="Grigoriev I.V."/>
            <person name="Debuchy R."/>
            <person name="Gladieux P."/>
            <person name="Thoren M.H."/>
            <person name="Johannesson H."/>
        </authorList>
    </citation>
    <scope>NUCLEOTIDE SEQUENCE</scope>
    <source>
        <strain evidence="3">8032-3</strain>
    </source>
</reference>
<evidence type="ECO:0000313" key="4">
    <source>
        <dbReference type="Proteomes" id="UP001244011"/>
    </source>
</evidence>
<comment type="caution">
    <text evidence="3">The sequence shown here is derived from an EMBL/GenBank/DDBJ whole genome shotgun (WGS) entry which is preliminary data.</text>
</comment>
<keyword evidence="2" id="KW-0812">Transmembrane</keyword>
<evidence type="ECO:0000313" key="3">
    <source>
        <dbReference type="EMBL" id="KAK1768438.1"/>
    </source>
</evidence>
<keyword evidence="4" id="KW-1185">Reference proteome</keyword>
<proteinExistence type="predicted"/>
<sequence>MVLGWMPSLCYVGVWIRLILLSSWPTSEIGLGLFPFATPYSLRRKVSRVTANKRRSHILSPPALSEKAKKRRVPNRKAGNGWAC</sequence>
<feature type="transmembrane region" description="Helical" evidence="2">
    <location>
        <begin position="12"/>
        <end position="38"/>
    </location>
</feature>
<dbReference type="GeneID" id="85310768"/>
<feature type="region of interest" description="Disordered" evidence="1">
    <location>
        <begin position="61"/>
        <end position="84"/>
    </location>
</feature>
<evidence type="ECO:0000256" key="2">
    <source>
        <dbReference type="SAM" id="Phobius"/>
    </source>
</evidence>
<protein>
    <submittedName>
        <fullName evidence="3">Uncharacterized protein</fullName>
    </submittedName>
</protein>
<evidence type="ECO:0000256" key="1">
    <source>
        <dbReference type="SAM" id="MobiDB-lite"/>
    </source>
</evidence>
<name>A0AAJ0C3J4_9PEZI</name>
<accession>A0AAJ0C3J4</accession>
<organism evidence="3 4">
    <name type="scientific">Phialemonium atrogriseum</name>
    <dbReference type="NCBI Taxonomy" id="1093897"/>
    <lineage>
        <taxon>Eukaryota</taxon>
        <taxon>Fungi</taxon>
        <taxon>Dikarya</taxon>
        <taxon>Ascomycota</taxon>
        <taxon>Pezizomycotina</taxon>
        <taxon>Sordariomycetes</taxon>
        <taxon>Sordariomycetidae</taxon>
        <taxon>Cephalothecales</taxon>
        <taxon>Cephalothecaceae</taxon>
        <taxon>Phialemonium</taxon>
    </lineage>
</organism>
<dbReference type="Proteomes" id="UP001244011">
    <property type="component" value="Unassembled WGS sequence"/>
</dbReference>